<reference evidence="2" key="1">
    <citation type="journal article" date="2023" name="PhytoFront">
        <title>Draft Genome Resources of Seven Strains of Tilletia horrida, Causal Agent of Kernel Smut of Rice.</title>
        <authorList>
            <person name="Khanal S."/>
            <person name="Antony Babu S."/>
            <person name="Zhou X.G."/>
        </authorList>
    </citation>
    <scope>NUCLEOTIDE SEQUENCE</scope>
    <source>
        <strain evidence="2">TX3</strain>
    </source>
</reference>
<gene>
    <name evidence="2" type="ORF">OC842_007828</name>
</gene>
<sequence length="73" mass="8009">MAYQQNQGYYPPQGQQQGYYPPQGQQPYPGNQPYMQQPPPMMQQQGPPPGMSAGQYRAQRAKESGGCMGPCAA</sequence>
<evidence type="ECO:0000313" key="3">
    <source>
        <dbReference type="Proteomes" id="UP001176521"/>
    </source>
</evidence>
<comment type="caution">
    <text evidence="2">The sequence shown here is derived from an EMBL/GenBank/DDBJ whole genome shotgun (WGS) entry which is preliminary data.</text>
</comment>
<dbReference type="Proteomes" id="UP001176521">
    <property type="component" value="Unassembled WGS sequence"/>
</dbReference>
<proteinExistence type="predicted"/>
<evidence type="ECO:0000256" key="1">
    <source>
        <dbReference type="SAM" id="MobiDB-lite"/>
    </source>
</evidence>
<evidence type="ECO:0000313" key="2">
    <source>
        <dbReference type="EMBL" id="KAK0518317.1"/>
    </source>
</evidence>
<feature type="compositionally biased region" description="Low complexity" evidence="1">
    <location>
        <begin position="1"/>
        <end position="35"/>
    </location>
</feature>
<dbReference type="EMBL" id="JAPDMQ010001333">
    <property type="protein sequence ID" value="KAK0518317.1"/>
    <property type="molecule type" value="Genomic_DNA"/>
</dbReference>
<feature type="compositionally biased region" description="Pro residues" evidence="1">
    <location>
        <begin position="36"/>
        <end position="50"/>
    </location>
</feature>
<feature type="region of interest" description="Disordered" evidence="1">
    <location>
        <begin position="1"/>
        <end position="73"/>
    </location>
</feature>
<dbReference type="AlphaFoldDB" id="A0AAN6G5G1"/>
<accession>A0AAN6G5G1</accession>
<organism evidence="2 3">
    <name type="scientific">Tilletia horrida</name>
    <dbReference type="NCBI Taxonomy" id="155126"/>
    <lineage>
        <taxon>Eukaryota</taxon>
        <taxon>Fungi</taxon>
        <taxon>Dikarya</taxon>
        <taxon>Basidiomycota</taxon>
        <taxon>Ustilaginomycotina</taxon>
        <taxon>Exobasidiomycetes</taxon>
        <taxon>Tilletiales</taxon>
        <taxon>Tilletiaceae</taxon>
        <taxon>Tilletia</taxon>
    </lineage>
</organism>
<name>A0AAN6G5G1_9BASI</name>
<keyword evidence="3" id="KW-1185">Reference proteome</keyword>
<feature type="non-terminal residue" evidence="2">
    <location>
        <position position="73"/>
    </location>
</feature>
<protein>
    <submittedName>
        <fullName evidence="2">Uncharacterized protein</fullName>
    </submittedName>
</protein>